<name>A0A6D0DD61_ECOLX</name>
<sequence length="1330" mass="150095">MKTYIYQDEKSHKFWAVEQQGNELHISWGKVGTNGQSQVKSFADAAAAEKAELKLIAEKVKKGYVEHGASTELQMPNEILQNDSVSSELYSEIIFSPVKTSADSLPWLQENSPIILDEPYRSKAFSSRKFPGEKISIVSGPDSFLEFIWQQNTCPTEFRTILGYFDVNVCNSEWKNALNETIIRAEQGIEEGSLLSDVFLIIACPVFRISLKQETLLDYIVQHKGLEYAVDIILALMQIQIDIEDRGIDADLIFHFSHLITQQRFEYGIGPLEFQLRKHLSHAEEKIWLCCINKLIDALPDIAPRRQPVIALLLFERPEITNQIALSLSHLDFSELEWLNIFVTDQQAVSLLEKFNHWKLFESYSFGESCIATLLQEQGISGLSRLAAWADHYRVLDALLQINHPYSLELVIRNTDRVHQLESLIQKFPEAMLAALCAIVYQDSHPLYETLIQGIALSDMSVVRRTFPHLTPTAQEALTGCLHKWGLNLEIDPAVPDWQPHTNHILALLSQEKRSYYDDDPLLYSEHHPEATLSALTQLCMKGKNTFFLKQLNQLILTNEQAVHNFLEWCSETQKQFIYSHFPQLFTKSEIAEPYEIPNILVSPPWFINKNISLPVLKLDILRVKPIVNTSSALKTTCTLSTVEILEHLGLRYTYRNNVENHFPEKIVNDWNKGNYSDVIKKCRYNLINLSALVHLPEDKAIKIWNIIIGDHFLYHTAAEDVINHFGISTIPALINCSDYVGAKEILPLIANIGAVELAVIISYAFSQLKTFKSLASNWLLSFPQHAIAGLLPSALGKVGKTKDNAQLSLRFLIDNGYSDTILDIAQKYQQAEVMTAVRQLLSIDPLNNIPNKINPLPAWCQPDQWRKPVLKSNGKILPIQAIQHLCTMLSFPREATLYPGITQVIEACTPQSLADFAWDLFLSWVSASGSAKDNWAFTALGILGNDDTARKLTPLIRAWPGESQHKRATVGLDILAAIGSDIALMQLNGIAQKLKFKALQDQARTKIAQIAESRELTVAELEDRLAPDLGLDENGSLLLDFGPRQFTVSFDESLKPYVRDASGSRLKDLPKPNKSDDETLAEEAVNRYKLLKKDVRTVAAQQISRLEAAMCQRRRWTAEQFRLFLVEHPLVRHITQRLMWGIYDADNQLISCFRVAEDGSFSNGQDNPLTLAQGNIGIPHVLEIPTMQAAEFAQLFSDYELLPPFRQLDRPWSELSDSEKSSGDLQRWAGRQAASGRVAGLMNKGWQRGDVLDGGGYYSFYKAVDGGYVELSVTPGFCVGLPVTEISDSQTIDHIHLYKQTSHKSIYPFSVLDDITASELINDIESLFD</sequence>
<dbReference type="PANTHER" id="PTHR30634:SF13">
    <property type="entry name" value="PROTEIN YEHF"/>
    <property type="match status" value="1"/>
</dbReference>
<dbReference type="InterPro" id="IPR050458">
    <property type="entry name" value="LolB"/>
</dbReference>
<comment type="caution">
    <text evidence="3">The sequence shown here is derived from an EMBL/GenBank/DDBJ whole genome shotgun (WGS) entry which is preliminary data.</text>
</comment>
<dbReference type="Proteomes" id="UP000430081">
    <property type="component" value="Unassembled WGS sequence"/>
</dbReference>
<dbReference type="Pfam" id="PF05406">
    <property type="entry name" value="WGR"/>
    <property type="match status" value="1"/>
</dbReference>
<dbReference type="Proteomes" id="UP000462271">
    <property type="component" value="Unassembled WGS sequence"/>
</dbReference>
<dbReference type="Gene3D" id="2.20.140.10">
    <property type="entry name" value="WGR domain"/>
    <property type="match status" value="1"/>
</dbReference>
<organism evidence="3 4">
    <name type="scientific">Escherichia coli</name>
    <dbReference type="NCBI Taxonomy" id="562"/>
    <lineage>
        <taxon>Bacteria</taxon>
        <taxon>Pseudomonadati</taxon>
        <taxon>Pseudomonadota</taxon>
        <taxon>Gammaproteobacteria</taxon>
        <taxon>Enterobacterales</taxon>
        <taxon>Enterobacteriaceae</taxon>
        <taxon>Escherichia</taxon>
    </lineage>
</organism>
<evidence type="ECO:0000259" key="1">
    <source>
        <dbReference type="PROSITE" id="PS51977"/>
    </source>
</evidence>
<dbReference type="SUPFAM" id="SSF142921">
    <property type="entry name" value="WGR domain-like"/>
    <property type="match status" value="1"/>
</dbReference>
<evidence type="ECO:0000313" key="2">
    <source>
        <dbReference type="EMBL" id="MWK99790.1"/>
    </source>
</evidence>
<dbReference type="RefSeq" id="WP_157704542.1">
    <property type="nucleotide sequence ID" value="NZ_JANFDX010000012.1"/>
</dbReference>
<dbReference type="InterPro" id="IPR025406">
    <property type="entry name" value="DUF4132"/>
</dbReference>
<feature type="domain" description="WGR" evidence="1">
    <location>
        <begin position="1"/>
        <end position="79"/>
    </location>
</feature>
<gene>
    <name evidence="3" type="ORF">GQM13_02505</name>
    <name evidence="2" type="ORF">GQM21_21930</name>
</gene>
<dbReference type="CDD" id="cd07996">
    <property type="entry name" value="WGR_MMR_like"/>
    <property type="match status" value="1"/>
</dbReference>
<evidence type="ECO:0000313" key="5">
    <source>
        <dbReference type="Proteomes" id="UP000462271"/>
    </source>
</evidence>
<accession>A0A6D0DD61</accession>
<dbReference type="InterPro" id="IPR008893">
    <property type="entry name" value="WGR_domain"/>
</dbReference>
<dbReference type="SMART" id="SM00773">
    <property type="entry name" value="WGR"/>
    <property type="match status" value="1"/>
</dbReference>
<dbReference type="Pfam" id="PF13569">
    <property type="entry name" value="DUF4132"/>
    <property type="match status" value="1"/>
</dbReference>
<dbReference type="InterPro" id="IPR036930">
    <property type="entry name" value="WGR_dom_sf"/>
</dbReference>
<dbReference type="PANTHER" id="PTHR30634">
    <property type="entry name" value="OUTER MEMBRANE LOLAB LIPOPROTEIN INSERTION APPARATUS"/>
    <property type="match status" value="1"/>
</dbReference>
<dbReference type="EMBL" id="WTML01000132">
    <property type="protein sequence ID" value="MWK99790.1"/>
    <property type="molecule type" value="Genomic_DNA"/>
</dbReference>
<evidence type="ECO:0000313" key="4">
    <source>
        <dbReference type="Proteomes" id="UP000430081"/>
    </source>
</evidence>
<dbReference type="InterPro" id="IPR049809">
    <property type="entry name" value="YehF/YfeS-like_WGR"/>
</dbReference>
<protein>
    <submittedName>
        <fullName evidence="3">DUF4132 domain-containing protein</fullName>
    </submittedName>
</protein>
<reference evidence="4 5" key="1">
    <citation type="submission" date="2019-12" db="EMBL/GenBank/DDBJ databases">
        <title>Enteriobacteria Tanzani isolates_10432.</title>
        <authorList>
            <person name="Subbiah M."/>
            <person name="Call D."/>
        </authorList>
    </citation>
    <scope>NUCLEOTIDE SEQUENCE [LARGE SCALE GENOMIC DNA]</scope>
    <source>
        <strain evidence="3 4">10432wG7</strain>
        <strain evidence="2 5">10432wG8</strain>
    </source>
</reference>
<dbReference type="EMBL" id="WTMQ01000001">
    <property type="protein sequence ID" value="MWL02318.1"/>
    <property type="molecule type" value="Genomic_DNA"/>
</dbReference>
<evidence type="ECO:0000313" key="3">
    <source>
        <dbReference type="EMBL" id="MWL02318.1"/>
    </source>
</evidence>
<dbReference type="PROSITE" id="PS51977">
    <property type="entry name" value="WGR"/>
    <property type="match status" value="1"/>
</dbReference>
<proteinExistence type="predicted"/>